<comment type="similarity">
    <text evidence="2">Belongs to the universal ribosomal protein uL4 family.</text>
</comment>
<evidence type="ECO:0000256" key="6">
    <source>
        <dbReference type="ARBA" id="ARBA00023274"/>
    </source>
</evidence>
<feature type="compositionally biased region" description="Polar residues" evidence="9">
    <location>
        <begin position="48"/>
        <end position="57"/>
    </location>
</feature>
<dbReference type="GO" id="GO:0003735">
    <property type="term" value="F:structural constituent of ribosome"/>
    <property type="evidence" value="ECO:0007669"/>
    <property type="project" value="InterPro"/>
</dbReference>
<dbReference type="InterPro" id="IPR023574">
    <property type="entry name" value="Ribosomal_uL4_dom_sf"/>
</dbReference>
<keyword evidence="6" id="KW-0687">Ribonucleoprotein</keyword>
<comment type="function">
    <text evidence="1">Probably binds the 23S rRNA.</text>
</comment>
<geneLocation type="plastid" evidence="10"/>
<dbReference type="Pfam" id="PF00573">
    <property type="entry name" value="Ribosomal_L4"/>
    <property type="match status" value="1"/>
</dbReference>
<keyword evidence="4" id="KW-0694">RNA-binding</keyword>
<evidence type="ECO:0000256" key="5">
    <source>
        <dbReference type="ARBA" id="ARBA00022980"/>
    </source>
</evidence>
<evidence type="ECO:0000256" key="7">
    <source>
        <dbReference type="ARBA" id="ARBA00035208"/>
    </source>
</evidence>
<accession>A0A3G3MGS6</accession>
<dbReference type="PANTHER" id="PTHR10746:SF17">
    <property type="entry name" value="LARGE RIBOSOMAL SUBUNIT PROTEIN UL4C"/>
    <property type="match status" value="1"/>
</dbReference>
<evidence type="ECO:0000256" key="3">
    <source>
        <dbReference type="ARBA" id="ARBA00022730"/>
    </source>
</evidence>
<organism evidence="10">
    <name type="scientific">Neogoniolithon spectabile</name>
    <dbReference type="NCBI Taxonomy" id="231755"/>
    <lineage>
        <taxon>Eukaryota</taxon>
        <taxon>Rhodophyta</taxon>
        <taxon>Florideophyceae</taxon>
        <taxon>Corallinophycidae</taxon>
        <taxon>Corallinales</taxon>
        <taxon>Spongitidaceae</taxon>
        <taxon>Neogoniolithoideae</taxon>
        <taxon>Neogoniolithon</taxon>
    </lineage>
</organism>
<dbReference type="EMBL" id="MH281628">
    <property type="protein sequence ID" value="AYR06036.1"/>
    <property type="molecule type" value="Genomic_DNA"/>
</dbReference>
<keyword evidence="3" id="KW-0699">rRNA-binding</keyword>
<keyword evidence="10" id="KW-0934">Plastid</keyword>
<sequence length="212" mass="24010">MNNNMTEILSKSSDKKFFHKARTSSMCYYDTHIIHRALIQQIHEKRQGSANSKTRSQVRGGGRKPWKQKGTGRARAGSIRSPLWKGGGVIFGPKPKTYIKKINKKEKTIAIRSLLSNREKNTTIIRSLPLILSKPKSALLLVYLESLNIPTNEKTLFIVAETNINILLAIRNFKNIQLTTPNVLNTYTVINCKHLIIEKQALDIINQSIMST</sequence>
<dbReference type="GO" id="GO:0005840">
    <property type="term" value="C:ribosome"/>
    <property type="evidence" value="ECO:0007669"/>
    <property type="project" value="UniProtKB-KW"/>
</dbReference>
<name>A0A3G3MGS6_9FLOR</name>
<dbReference type="NCBIfam" id="TIGR03953">
    <property type="entry name" value="rplD_bact"/>
    <property type="match status" value="1"/>
</dbReference>
<proteinExistence type="inferred from homology"/>
<evidence type="ECO:0000256" key="8">
    <source>
        <dbReference type="ARBA" id="ARBA00035387"/>
    </source>
</evidence>
<protein>
    <recommendedName>
        <fullName evidence="7">Large ribosomal subunit protein uL4c</fullName>
    </recommendedName>
    <alternativeName>
        <fullName evidence="8">50S ribosomal protein L4, chloroplastic</fullName>
    </alternativeName>
</protein>
<reference evidence="10" key="1">
    <citation type="journal article" date="2018" name="Genome Biol. Evol.">
        <title>Mitochondrial and Plastid Genomes from Coralline Red Algae Provide Insights into the Incongruent Evolutionary Histories of Organelles.</title>
        <authorList>
            <person name="Lee J."/>
            <person name="Song H.J."/>
            <person name="In Park S."/>
            <person name="Lee Y.M."/>
            <person name="Jeong S.Y."/>
            <person name="Oh Cho T."/>
            <person name="Kim J.H."/>
            <person name="Choi H.G."/>
            <person name="Choi C.G."/>
            <person name="Nelson W.A."/>
            <person name="Fredericq S."/>
            <person name="Bhattacharya D."/>
            <person name="Su Yoon H."/>
        </authorList>
    </citation>
    <scope>NUCLEOTIDE SEQUENCE</scope>
</reference>
<dbReference type="PANTHER" id="PTHR10746">
    <property type="entry name" value="50S RIBOSOMAL PROTEIN L4"/>
    <property type="match status" value="1"/>
</dbReference>
<feature type="region of interest" description="Disordered" evidence="9">
    <location>
        <begin position="44"/>
        <end position="77"/>
    </location>
</feature>
<dbReference type="GO" id="GO:0006412">
    <property type="term" value="P:translation"/>
    <property type="evidence" value="ECO:0007669"/>
    <property type="project" value="InterPro"/>
</dbReference>
<evidence type="ECO:0000256" key="1">
    <source>
        <dbReference type="ARBA" id="ARBA00004083"/>
    </source>
</evidence>
<dbReference type="AlphaFoldDB" id="A0A3G3MGS6"/>
<dbReference type="GeneID" id="38463602"/>
<evidence type="ECO:0000256" key="9">
    <source>
        <dbReference type="SAM" id="MobiDB-lite"/>
    </source>
</evidence>
<dbReference type="SUPFAM" id="SSF52166">
    <property type="entry name" value="Ribosomal protein L4"/>
    <property type="match status" value="1"/>
</dbReference>
<gene>
    <name evidence="10" type="primary">rpl4</name>
</gene>
<dbReference type="InterPro" id="IPR002136">
    <property type="entry name" value="Ribosomal_uL4"/>
</dbReference>
<evidence type="ECO:0000313" key="10">
    <source>
        <dbReference type="EMBL" id="AYR06036.1"/>
    </source>
</evidence>
<dbReference type="InterPro" id="IPR013005">
    <property type="entry name" value="Ribosomal_uL4-like"/>
</dbReference>
<dbReference type="GO" id="GO:0019843">
    <property type="term" value="F:rRNA binding"/>
    <property type="evidence" value="ECO:0007669"/>
    <property type="project" value="UniProtKB-KW"/>
</dbReference>
<dbReference type="Gene3D" id="3.40.1370.10">
    <property type="match status" value="1"/>
</dbReference>
<feature type="compositionally biased region" description="Basic residues" evidence="9">
    <location>
        <begin position="61"/>
        <end position="72"/>
    </location>
</feature>
<evidence type="ECO:0000256" key="4">
    <source>
        <dbReference type="ARBA" id="ARBA00022884"/>
    </source>
</evidence>
<evidence type="ECO:0000256" key="2">
    <source>
        <dbReference type="ARBA" id="ARBA00010528"/>
    </source>
</evidence>
<dbReference type="RefSeq" id="YP_009541827.1">
    <property type="nucleotide sequence ID" value="NC_039978.1"/>
</dbReference>
<keyword evidence="5 10" id="KW-0689">Ribosomal protein</keyword>
<dbReference type="HAMAP" id="MF_01328_B">
    <property type="entry name" value="Ribosomal_uL4_B"/>
    <property type="match status" value="1"/>
</dbReference>
<dbReference type="GO" id="GO:1990904">
    <property type="term" value="C:ribonucleoprotein complex"/>
    <property type="evidence" value="ECO:0007669"/>
    <property type="project" value="UniProtKB-KW"/>
</dbReference>